<accession>A0ABS6E915</accession>
<gene>
    <name evidence="2" type="ORF">KQI42_15005</name>
</gene>
<name>A0ABS6E915_9FIRM</name>
<feature type="transmembrane region" description="Helical" evidence="1">
    <location>
        <begin position="145"/>
        <end position="165"/>
    </location>
</feature>
<feature type="transmembrane region" description="Helical" evidence="1">
    <location>
        <begin position="172"/>
        <end position="194"/>
    </location>
</feature>
<dbReference type="Pfam" id="PF12730">
    <property type="entry name" value="ABC2_membrane_4"/>
    <property type="match status" value="1"/>
</dbReference>
<keyword evidence="1" id="KW-0472">Membrane</keyword>
<dbReference type="EMBL" id="JAHLPM010000014">
    <property type="protein sequence ID" value="MBU5439331.1"/>
    <property type="molecule type" value="Genomic_DNA"/>
</dbReference>
<feature type="transmembrane region" description="Helical" evidence="1">
    <location>
        <begin position="99"/>
        <end position="125"/>
    </location>
</feature>
<feature type="transmembrane region" description="Helical" evidence="1">
    <location>
        <begin position="214"/>
        <end position="235"/>
    </location>
</feature>
<feature type="transmembrane region" description="Helical" evidence="1">
    <location>
        <begin position="58"/>
        <end position="78"/>
    </location>
</feature>
<keyword evidence="1" id="KW-1133">Transmembrane helix</keyword>
<evidence type="ECO:0000313" key="3">
    <source>
        <dbReference type="Proteomes" id="UP000749471"/>
    </source>
</evidence>
<dbReference type="RefSeq" id="WP_216521041.1">
    <property type="nucleotide sequence ID" value="NZ_JAHLPM010000014.1"/>
</dbReference>
<evidence type="ECO:0000256" key="1">
    <source>
        <dbReference type="SAM" id="Phobius"/>
    </source>
</evidence>
<sequence length="245" mass="27280">MKTLLWAERLKLKRSRILWIAVFSGIMVAIIVFMQGQFQYYGQRYVDGATWYMTATQSLGSLYVFPAIIALIGSYMICREDQDDTMKSLVLVPVSVSKLVGAKMIVAAVFSVALYAFLFAVTFTVEAVLHISLLDLGTVLGFAKIYLLEGIGLFLAVSPIIAIVYRLKKGYWLALIFAEVYSFLGLFVGMQSTMRSIYPITAVFCVAGYYETTSVQFIVSLFSLLICGGLSLLLLHGLNKKRAIY</sequence>
<protein>
    <submittedName>
        <fullName evidence="2">ABC transporter permease</fullName>
    </submittedName>
</protein>
<feature type="transmembrane region" description="Helical" evidence="1">
    <location>
        <begin position="17"/>
        <end position="38"/>
    </location>
</feature>
<comment type="caution">
    <text evidence="2">The sequence shown here is derived from an EMBL/GenBank/DDBJ whole genome shotgun (WGS) entry which is preliminary data.</text>
</comment>
<keyword evidence="3" id="KW-1185">Reference proteome</keyword>
<dbReference type="Proteomes" id="UP000749471">
    <property type="component" value="Unassembled WGS sequence"/>
</dbReference>
<keyword evidence="1" id="KW-0812">Transmembrane</keyword>
<evidence type="ECO:0000313" key="2">
    <source>
        <dbReference type="EMBL" id="MBU5439331.1"/>
    </source>
</evidence>
<organism evidence="2 3">
    <name type="scientific">Tissierella simiarum</name>
    <dbReference type="NCBI Taxonomy" id="2841534"/>
    <lineage>
        <taxon>Bacteria</taxon>
        <taxon>Bacillati</taxon>
        <taxon>Bacillota</taxon>
        <taxon>Tissierellia</taxon>
        <taxon>Tissierellales</taxon>
        <taxon>Tissierellaceae</taxon>
        <taxon>Tissierella</taxon>
    </lineage>
</organism>
<reference evidence="2 3" key="1">
    <citation type="submission" date="2021-06" db="EMBL/GenBank/DDBJ databases">
        <authorList>
            <person name="Sun Q."/>
            <person name="Li D."/>
        </authorList>
    </citation>
    <scope>NUCLEOTIDE SEQUENCE [LARGE SCALE GENOMIC DNA]</scope>
    <source>
        <strain evidence="2 3">MSJ-40</strain>
    </source>
</reference>
<proteinExistence type="predicted"/>